<dbReference type="SMART" id="SM00116">
    <property type="entry name" value="CBS"/>
    <property type="match status" value="1"/>
</dbReference>
<dbReference type="Pfam" id="PF03471">
    <property type="entry name" value="CorC_HlyC"/>
    <property type="match status" value="1"/>
</dbReference>
<comment type="similarity">
    <text evidence="2">Belongs to the UPF0053 family.</text>
</comment>
<proteinExistence type="inferred from homology"/>
<evidence type="ECO:0000256" key="3">
    <source>
        <dbReference type="ARBA" id="ARBA00022475"/>
    </source>
</evidence>
<dbReference type="PANTHER" id="PTHR22777:SF32">
    <property type="entry name" value="UPF0053 INNER MEMBRANE PROTEIN YFJD"/>
    <property type="match status" value="1"/>
</dbReference>
<dbReference type="Pfam" id="PF00571">
    <property type="entry name" value="CBS"/>
    <property type="match status" value="2"/>
</dbReference>
<keyword evidence="7 9" id="KW-0129">CBS domain</keyword>
<dbReference type="SUPFAM" id="SSF54631">
    <property type="entry name" value="CBS-domain pair"/>
    <property type="match status" value="1"/>
</dbReference>
<evidence type="ECO:0000256" key="2">
    <source>
        <dbReference type="ARBA" id="ARBA00006337"/>
    </source>
</evidence>
<gene>
    <name evidence="12" type="ORF">J2S70_000191</name>
</gene>
<feature type="transmembrane region" description="Helical" evidence="10">
    <location>
        <begin position="6"/>
        <end position="32"/>
    </location>
</feature>
<dbReference type="EMBL" id="JAUSQX010000001">
    <property type="protein sequence ID" value="MDP9805609.1"/>
    <property type="molecule type" value="Genomic_DNA"/>
</dbReference>
<evidence type="ECO:0000256" key="7">
    <source>
        <dbReference type="ARBA" id="ARBA00023122"/>
    </source>
</evidence>
<dbReference type="InterPro" id="IPR002550">
    <property type="entry name" value="CNNM"/>
</dbReference>
<evidence type="ECO:0000256" key="4">
    <source>
        <dbReference type="ARBA" id="ARBA00022692"/>
    </source>
</evidence>
<evidence type="ECO:0000256" key="1">
    <source>
        <dbReference type="ARBA" id="ARBA00004651"/>
    </source>
</evidence>
<feature type="domain" description="CBS" evidence="11">
    <location>
        <begin position="267"/>
        <end position="324"/>
    </location>
</feature>
<dbReference type="InterPro" id="IPR000644">
    <property type="entry name" value="CBS_dom"/>
</dbReference>
<comment type="subcellular location">
    <subcellularLocation>
        <location evidence="1">Cell membrane</location>
        <topology evidence="1">Multi-pass membrane protein</topology>
    </subcellularLocation>
</comment>
<dbReference type="SUPFAM" id="SSF56176">
    <property type="entry name" value="FAD-binding/transporter-associated domain-like"/>
    <property type="match status" value="1"/>
</dbReference>
<evidence type="ECO:0000313" key="13">
    <source>
        <dbReference type="Proteomes" id="UP001243212"/>
    </source>
</evidence>
<dbReference type="Proteomes" id="UP001243212">
    <property type="component" value="Unassembled WGS sequence"/>
</dbReference>
<dbReference type="CDD" id="cd04590">
    <property type="entry name" value="CBS_pair_CorC_HlyC_assoc"/>
    <property type="match status" value="1"/>
</dbReference>
<protein>
    <submittedName>
        <fullName evidence="12">CBS domain containing-hemolysin-like protein</fullName>
    </submittedName>
</protein>
<dbReference type="PROSITE" id="PS51371">
    <property type="entry name" value="CBS"/>
    <property type="match status" value="2"/>
</dbReference>
<feature type="transmembrane region" description="Helical" evidence="10">
    <location>
        <begin position="62"/>
        <end position="86"/>
    </location>
</feature>
<dbReference type="Gene3D" id="3.30.465.10">
    <property type="match status" value="1"/>
</dbReference>
<organism evidence="12 13">
    <name type="scientific">Trueperella bonasi</name>
    <dbReference type="NCBI Taxonomy" id="312286"/>
    <lineage>
        <taxon>Bacteria</taxon>
        <taxon>Bacillati</taxon>
        <taxon>Actinomycetota</taxon>
        <taxon>Actinomycetes</taxon>
        <taxon>Actinomycetales</taxon>
        <taxon>Actinomycetaceae</taxon>
        <taxon>Trueperella</taxon>
    </lineage>
</organism>
<dbReference type="InterPro" id="IPR016169">
    <property type="entry name" value="FAD-bd_PCMH_sub2"/>
</dbReference>
<accession>A0ABT9NDZ0</accession>
<dbReference type="InterPro" id="IPR036318">
    <property type="entry name" value="FAD-bd_PCMH-like_sf"/>
</dbReference>
<dbReference type="RefSeq" id="WP_307681882.1">
    <property type="nucleotide sequence ID" value="NZ_JAUSQX010000001.1"/>
</dbReference>
<feature type="transmembrane region" description="Helical" evidence="10">
    <location>
        <begin position="92"/>
        <end position="115"/>
    </location>
</feature>
<dbReference type="Gene3D" id="3.10.580.10">
    <property type="entry name" value="CBS-domain"/>
    <property type="match status" value="1"/>
</dbReference>
<dbReference type="SMART" id="SM01091">
    <property type="entry name" value="CorC_HlyC"/>
    <property type="match status" value="1"/>
</dbReference>
<keyword evidence="5" id="KW-0677">Repeat</keyword>
<keyword evidence="13" id="KW-1185">Reference proteome</keyword>
<keyword evidence="8 10" id="KW-0472">Membrane</keyword>
<dbReference type="InterPro" id="IPR005170">
    <property type="entry name" value="Transptr-assoc_dom"/>
</dbReference>
<evidence type="ECO:0000256" key="8">
    <source>
        <dbReference type="ARBA" id="ARBA00023136"/>
    </source>
</evidence>
<reference evidence="12 13" key="1">
    <citation type="submission" date="2023-07" db="EMBL/GenBank/DDBJ databases">
        <title>Sequencing the genomes of 1000 actinobacteria strains.</title>
        <authorList>
            <person name="Klenk H.-P."/>
        </authorList>
    </citation>
    <scope>NUCLEOTIDE SEQUENCE [LARGE SCALE GENOMIC DNA]</scope>
    <source>
        <strain evidence="12 13">DSM 17163</strain>
    </source>
</reference>
<evidence type="ECO:0000313" key="12">
    <source>
        <dbReference type="EMBL" id="MDP9805609.1"/>
    </source>
</evidence>
<comment type="caution">
    <text evidence="12">The sequence shown here is derived from an EMBL/GenBank/DDBJ whole genome shotgun (WGS) entry which is preliminary data.</text>
</comment>
<evidence type="ECO:0000259" key="11">
    <source>
        <dbReference type="PROSITE" id="PS51371"/>
    </source>
</evidence>
<keyword evidence="6 10" id="KW-1133">Transmembrane helix</keyword>
<sequence length="422" mass="47195">MIEAEVSPVFVAVVTIIALVLAVLAGIIVQALNSVSRMRIKQLPDQDARAARINQIYDRRPAALASVSAFRNFFVMAVALGVSSFVADYVHALWSVWLITLVVATVLFMLTALVLPAQLGRKHSLKVLDKTGWFVWPLTRVGSIFVTRREPDDDERESRDERELQVMVERVSESEVLEEDERSMLQNIFELSDTIIREVMIPRTDMVTIDADETLDRALSLFTRSGFSRIPVTGESVDDLRGVLYLKDVIRRTHRRTDTDGLVASNVMREAQFVPEFMLADELLEFMQKSQNHIAFAVDEYGGIAGMVTIEDIVEEIVGEMVDEHDRAQPEVEELSPGVYRVPARLPIDDLVELFGIDFEDDDVDTVGGLLTKSLGRIPIRGSETETGGLSLTADRFGGRKKRLSTVIVQKAEPEEEGSDDE</sequence>
<evidence type="ECO:0000256" key="10">
    <source>
        <dbReference type="SAM" id="Phobius"/>
    </source>
</evidence>
<evidence type="ECO:0000256" key="5">
    <source>
        <dbReference type="ARBA" id="ARBA00022737"/>
    </source>
</evidence>
<dbReference type="Pfam" id="PF01595">
    <property type="entry name" value="CNNM"/>
    <property type="match status" value="1"/>
</dbReference>
<keyword evidence="3" id="KW-1003">Cell membrane</keyword>
<dbReference type="PANTHER" id="PTHR22777">
    <property type="entry name" value="HEMOLYSIN-RELATED"/>
    <property type="match status" value="1"/>
</dbReference>
<evidence type="ECO:0000256" key="6">
    <source>
        <dbReference type="ARBA" id="ARBA00022989"/>
    </source>
</evidence>
<keyword evidence="4 10" id="KW-0812">Transmembrane</keyword>
<evidence type="ECO:0000256" key="9">
    <source>
        <dbReference type="PROSITE-ProRule" id="PRU00703"/>
    </source>
</evidence>
<dbReference type="InterPro" id="IPR044751">
    <property type="entry name" value="Ion_transp-like_CBS"/>
</dbReference>
<name>A0ABT9NDZ0_9ACTO</name>
<feature type="domain" description="CBS" evidence="11">
    <location>
        <begin position="200"/>
        <end position="259"/>
    </location>
</feature>
<dbReference type="InterPro" id="IPR046342">
    <property type="entry name" value="CBS_dom_sf"/>
</dbReference>